<dbReference type="InterPro" id="IPR028359">
    <property type="entry name" value="UDP_ManNAc/GlcNAc_DH"/>
</dbReference>
<dbReference type="GO" id="GO:0016628">
    <property type="term" value="F:oxidoreductase activity, acting on the CH-CH group of donors, NAD or NADP as acceptor"/>
    <property type="evidence" value="ECO:0007669"/>
    <property type="project" value="InterPro"/>
</dbReference>
<feature type="domain" description="UDP-glucose/GDP-mannose dehydrogenase N-terminal" evidence="4">
    <location>
        <begin position="4"/>
        <end position="182"/>
    </location>
</feature>
<evidence type="ECO:0000259" key="4">
    <source>
        <dbReference type="Pfam" id="PF03721"/>
    </source>
</evidence>
<dbReference type="Gene3D" id="3.40.50.720">
    <property type="entry name" value="NAD(P)-binding Rossmann-like Domain"/>
    <property type="match status" value="2"/>
</dbReference>
<sequence length="414" mass="43863">MASVGLVGLGKLGLPTAITLAQSGHRVLGYDLDPARMSLDSLAPYELDAERAGPLSATFDDTLDLHFRDLAEVVNDSDCVLVAVETPHGPLYEGITPLPQTRADFSYEALTAAVRAVVAVANRPIEIGVISTVLPGGVRRHVLPYTAGHSLVYCPQFIAMGTVAADLRTPEFVLLGYGESKPLVVKEVLESMRRNDCPTFEVSYESAELAKVSYNTFVGAKVTVANVVQQTAHQVGANAADVFAILRSSTRRLASPTYIGPGMGDGGPCHPRDNIALSWLAGELDLGADLFSALMFQREAYVGWLGDTFVKAAQGRPLVVLGTAYKPGVPIETGSSTVLMVNLAAAKGVDMTLVATPDDIATSDLPQGPAAYFIGCPERAFAAFDFPAGSVVVDPWHVVGDLDDVTVIRVGEHR</sequence>
<dbReference type="Pfam" id="PF03721">
    <property type="entry name" value="UDPG_MGDP_dh_N"/>
    <property type="match status" value="1"/>
</dbReference>
<dbReference type="EMBL" id="BOPF01000057">
    <property type="protein sequence ID" value="GIJ51915.1"/>
    <property type="molecule type" value="Genomic_DNA"/>
</dbReference>
<dbReference type="GO" id="GO:0051287">
    <property type="term" value="F:NAD binding"/>
    <property type="evidence" value="ECO:0007669"/>
    <property type="project" value="InterPro"/>
</dbReference>
<evidence type="ECO:0000256" key="1">
    <source>
        <dbReference type="ARBA" id="ARBA00006601"/>
    </source>
</evidence>
<protein>
    <submittedName>
        <fullName evidence="5">UDP-glucose 6-dehydrogenase</fullName>
    </submittedName>
</protein>
<feature type="domain" description="UDP-glucose/GDP-mannose dehydrogenase dimerisation" evidence="3">
    <location>
        <begin position="205"/>
        <end position="293"/>
    </location>
</feature>
<dbReference type="Pfam" id="PF00984">
    <property type="entry name" value="UDPG_MGDP_dh"/>
    <property type="match status" value="1"/>
</dbReference>
<gene>
    <name evidence="5" type="ORF">Val02_88010</name>
</gene>
<dbReference type="SUPFAM" id="SSF48179">
    <property type="entry name" value="6-phosphogluconate dehydrogenase C-terminal domain-like"/>
    <property type="match status" value="1"/>
</dbReference>
<evidence type="ECO:0000259" key="3">
    <source>
        <dbReference type="Pfam" id="PF00984"/>
    </source>
</evidence>
<dbReference type="InterPro" id="IPR017476">
    <property type="entry name" value="UDP-Glc/GDP-Man"/>
</dbReference>
<evidence type="ECO:0000313" key="5">
    <source>
        <dbReference type="EMBL" id="GIJ51915.1"/>
    </source>
</evidence>
<keyword evidence="6" id="KW-1185">Reference proteome</keyword>
<name>A0A8J3YY50_9ACTN</name>
<dbReference type="PANTHER" id="PTHR43750:SF3">
    <property type="entry name" value="UDP-GLUCOSE 6-DEHYDROGENASE TUAD"/>
    <property type="match status" value="1"/>
</dbReference>
<dbReference type="InterPro" id="IPR014026">
    <property type="entry name" value="UDP-Glc/GDP-Man_DH_dimer"/>
</dbReference>
<evidence type="ECO:0000313" key="6">
    <source>
        <dbReference type="Proteomes" id="UP000619260"/>
    </source>
</evidence>
<dbReference type="AlphaFoldDB" id="A0A8J3YY50"/>
<organism evidence="5 6">
    <name type="scientific">Virgisporangium aliadipatigenens</name>
    <dbReference type="NCBI Taxonomy" id="741659"/>
    <lineage>
        <taxon>Bacteria</taxon>
        <taxon>Bacillati</taxon>
        <taxon>Actinomycetota</taxon>
        <taxon>Actinomycetes</taxon>
        <taxon>Micromonosporales</taxon>
        <taxon>Micromonosporaceae</taxon>
        <taxon>Virgisporangium</taxon>
    </lineage>
</organism>
<reference evidence="5" key="1">
    <citation type="submission" date="2021-01" db="EMBL/GenBank/DDBJ databases">
        <title>Whole genome shotgun sequence of Virgisporangium aliadipatigenens NBRC 105644.</title>
        <authorList>
            <person name="Komaki H."/>
            <person name="Tamura T."/>
        </authorList>
    </citation>
    <scope>NUCLEOTIDE SEQUENCE</scope>
    <source>
        <strain evidence="5">NBRC 105644</strain>
    </source>
</reference>
<dbReference type="InterPro" id="IPR001732">
    <property type="entry name" value="UDP-Glc/GDP-Man_DH_N"/>
</dbReference>
<dbReference type="InterPro" id="IPR008927">
    <property type="entry name" value="6-PGluconate_DH-like_C_sf"/>
</dbReference>
<dbReference type="SUPFAM" id="SSF51735">
    <property type="entry name" value="NAD(P)-binding Rossmann-fold domains"/>
    <property type="match status" value="1"/>
</dbReference>
<dbReference type="InterPro" id="IPR036291">
    <property type="entry name" value="NAD(P)-bd_dom_sf"/>
</dbReference>
<evidence type="ECO:0000256" key="2">
    <source>
        <dbReference type="PIRNR" id="PIRNR000124"/>
    </source>
</evidence>
<dbReference type="GO" id="GO:0000271">
    <property type="term" value="P:polysaccharide biosynthetic process"/>
    <property type="evidence" value="ECO:0007669"/>
    <property type="project" value="InterPro"/>
</dbReference>
<dbReference type="PANTHER" id="PTHR43750">
    <property type="entry name" value="UDP-GLUCOSE 6-DEHYDROGENASE TUAD"/>
    <property type="match status" value="1"/>
</dbReference>
<dbReference type="PIRSF" id="PIRSF000124">
    <property type="entry name" value="UDPglc_GDPman_dh"/>
    <property type="match status" value="1"/>
</dbReference>
<accession>A0A8J3YY50</accession>
<dbReference type="RefSeq" id="WP_203905311.1">
    <property type="nucleotide sequence ID" value="NZ_BOPF01000057.1"/>
</dbReference>
<dbReference type="Proteomes" id="UP000619260">
    <property type="component" value="Unassembled WGS sequence"/>
</dbReference>
<proteinExistence type="inferred from homology"/>
<comment type="caution">
    <text evidence="5">The sequence shown here is derived from an EMBL/GenBank/DDBJ whole genome shotgun (WGS) entry which is preliminary data.</text>
</comment>
<dbReference type="PIRSF" id="PIRSF500136">
    <property type="entry name" value="UDP_ManNAc_DH"/>
    <property type="match status" value="1"/>
</dbReference>
<dbReference type="GO" id="GO:0016616">
    <property type="term" value="F:oxidoreductase activity, acting on the CH-OH group of donors, NAD or NADP as acceptor"/>
    <property type="evidence" value="ECO:0007669"/>
    <property type="project" value="InterPro"/>
</dbReference>
<comment type="similarity">
    <text evidence="1 2">Belongs to the UDP-glucose/GDP-mannose dehydrogenase family.</text>
</comment>